<feature type="domain" description="PCI" evidence="4">
    <location>
        <begin position="120"/>
        <end position="361"/>
    </location>
</feature>
<dbReference type="SUPFAM" id="SSF46785">
    <property type="entry name" value="Winged helix' DNA-binding domain"/>
    <property type="match status" value="1"/>
</dbReference>
<evidence type="ECO:0000313" key="6">
    <source>
        <dbReference type="Proteomes" id="UP000324800"/>
    </source>
</evidence>
<dbReference type="InterPro" id="IPR054179">
    <property type="entry name" value="PSD13_N"/>
</dbReference>
<feature type="region of interest" description="Disordered" evidence="3">
    <location>
        <begin position="284"/>
        <end position="310"/>
    </location>
</feature>
<dbReference type="Proteomes" id="UP000324800">
    <property type="component" value="Unassembled WGS sequence"/>
</dbReference>
<evidence type="ECO:0000256" key="1">
    <source>
        <dbReference type="ARBA" id="ARBA00006207"/>
    </source>
</evidence>
<dbReference type="Pfam" id="PF22037">
    <property type="entry name" value="PSD13_N"/>
    <property type="match status" value="1"/>
</dbReference>
<gene>
    <name evidence="5" type="ORF">EZS28_002826</name>
</gene>
<proteinExistence type="inferred from homology"/>
<reference evidence="5 6" key="1">
    <citation type="submission" date="2019-03" db="EMBL/GenBank/DDBJ databases">
        <title>Single cell metagenomics reveals metabolic interactions within the superorganism composed of flagellate Streblomastix strix and complex community of Bacteroidetes bacteria on its surface.</title>
        <authorList>
            <person name="Treitli S.C."/>
            <person name="Kolisko M."/>
            <person name="Husnik F."/>
            <person name="Keeling P."/>
            <person name="Hampl V."/>
        </authorList>
    </citation>
    <scope>NUCLEOTIDE SEQUENCE [LARGE SCALE GENOMIC DNA]</scope>
    <source>
        <strain evidence="5">ST1C</strain>
    </source>
</reference>
<dbReference type="OrthoDB" id="1093at2759"/>
<comment type="similarity">
    <text evidence="1">Belongs to the proteasome subunit S11 family.</text>
</comment>
<dbReference type="InterPro" id="IPR000717">
    <property type="entry name" value="PCI_dom"/>
</dbReference>
<dbReference type="SMART" id="SM00088">
    <property type="entry name" value="PINT"/>
    <property type="match status" value="1"/>
</dbReference>
<evidence type="ECO:0000313" key="5">
    <source>
        <dbReference type="EMBL" id="KAA6401643.1"/>
    </source>
</evidence>
<dbReference type="GO" id="GO:0005198">
    <property type="term" value="F:structural molecule activity"/>
    <property type="evidence" value="ECO:0007669"/>
    <property type="project" value="TreeGrafter"/>
</dbReference>
<feature type="non-terminal residue" evidence="5">
    <location>
        <position position="1"/>
    </location>
</feature>
<dbReference type="PROSITE" id="PS50250">
    <property type="entry name" value="PCI"/>
    <property type="match status" value="1"/>
</dbReference>
<evidence type="ECO:0000256" key="3">
    <source>
        <dbReference type="SAM" id="MobiDB-lite"/>
    </source>
</evidence>
<dbReference type="GO" id="GO:0005634">
    <property type="term" value="C:nucleus"/>
    <property type="evidence" value="ECO:0007669"/>
    <property type="project" value="TreeGrafter"/>
</dbReference>
<evidence type="ECO:0000259" key="4">
    <source>
        <dbReference type="PROSITE" id="PS50250"/>
    </source>
</evidence>
<dbReference type="PANTHER" id="PTHR10539:SF0">
    <property type="entry name" value="26S PROTEASOME NON-ATPASE REGULATORY SUBUNIT 13"/>
    <property type="match status" value="1"/>
</dbReference>
<dbReference type="InterPro" id="IPR035298">
    <property type="entry name" value="PSMD13"/>
</dbReference>
<organism evidence="5 6">
    <name type="scientific">Streblomastix strix</name>
    <dbReference type="NCBI Taxonomy" id="222440"/>
    <lineage>
        <taxon>Eukaryota</taxon>
        <taxon>Metamonada</taxon>
        <taxon>Preaxostyla</taxon>
        <taxon>Oxymonadida</taxon>
        <taxon>Streblomastigidae</taxon>
        <taxon>Streblomastix</taxon>
    </lineage>
</organism>
<sequence length="398" mass="44947">LADPVTFLARVRKTYEGRNKQDDLDAYLLITLALIQHLQFTNKGSLNIDSYQKSSSSSSAMQKDFMGPTVNLEGRELADELLREVQDLVEDRIGIVDPVEDPVVGMLFLVLAEKAQLQNDYMGFYSNMLGYLSRVPLESIKFETQREIATSLAISALVSPDIFTFGELVSHPVLQSLKDQSISSTPTTSPIDSRQLDKLQTLSVSQQTQIPNQQSLQWLYDLVAIFDEASPQKYTEFVAANVEQMKLNPTLVVHSDQLKNKIRVASFVSAVFAKQGISAVTQSDQQVKEMEKDLDQKEGKGDENEKERTGSKTISFEEIAQITQMDENAVEFLVLKAFAAGLVTGRIDEVSRVVRIEYVKPRLLSKFHIAQLYRKVEEWGKNMKDAERFLHSQINREK</sequence>
<dbReference type="InterPro" id="IPR036390">
    <property type="entry name" value="WH_DNA-bd_sf"/>
</dbReference>
<keyword evidence="2" id="KW-0647">Proteasome</keyword>
<dbReference type="GO" id="GO:0008541">
    <property type="term" value="C:proteasome regulatory particle, lid subcomplex"/>
    <property type="evidence" value="ECO:0007669"/>
    <property type="project" value="TreeGrafter"/>
</dbReference>
<dbReference type="GO" id="GO:0006511">
    <property type="term" value="P:ubiquitin-dependent protein catabolic process"/>
    <property type="evidence" value="ECO:0007669"/>
    <property type="project" value="TreeGrafter"/>
</dbReference>
<protein>
    <recommendedName>
        <fullName evidence="4">PCI domain-containing protein</fullName>
    </recommendedName>
</protein>
<feature type="compositionally biased region" description="Basic and acidic residues" evidence="3">
    <location>
        <begin position="286"/>
        <end position="310"/>
    </location>
</feature>
<dbReference type="GO" id="GO:0005829">
    <property type="term" value="C:cytosol"/>
    <property type="evidence" value="ECO:0007669"/>
    <property type="project" value="TreeGrafter"/>
</dbReference>
<dbReference type="Pfam" id="PF01399">
    <property type="entry name" value="PCI"/>
    <property type="match status" value="1"/>
</dbReference>
<dbReference type="AlphaFoldDB" id="A0A5J4X3U0"/>
<comment type="caution">
    <text evidence="5">The sequence shown here is derived from an EMBL/GenBank/DDBJ whole genome shotgun (WGS) entry which is preliminary data.</text>
</comment>
<name>A0A5J4X3U0_9EUKA</name>
<accession>A0A5J4X3U0</accession>
<dbReference type="PANTHER" id="PTHR10539">
    <property type="entry name" value="26S PROTEASOME NON-ATPASE REGULATORY SUBUNIT 13"/>
    <property type="match status" value="1"/>
</dbReference>
<dbReference type="EMBL" id="SNRW01000356">
    <property type="protein sequence ID" value="KAA6401643.1"/>
    <property type="molecule type" value="Genomic_DNA"/>
</dbReference>
<evidence type="ECO:0000256" key="2">
    <source>
        <dbReference type="ARBA" id="ARBA00022942"/>
    </source>
</evidence>